<accession>A0A1N7DUF8</accession>
<name>A0A1N7DUF8_9ACTN</name>
<sequence>MSKRSERITLHCAFRKAVESVPPANAVHRCEVTA</sequence>
<protein>
    <submittedName>
        <fullName evidence="1">Uncharacterized protein</fullName>
    </submittedName>
</protein>
<dbReference type="AlphaFoldDB" id="A0A1N7DUF8"/>
<organism evidence="1 2">
    <name type="scientific">Microbispora rosea</name>
    <dbReference type="NCBI Taxonomy" id="58117"/>
    <lineage>
        <taxon>Bacteria</taxon>
        <taxon>Bacillati</taxon>
        <taxon>Actinomycetota</taxon>
        <taxon>Actinomycetes</taxon>
        <taxon>Streptosporangiales</taxon>
        <taxon>Streptosporangiaceae</taxon>
        <taxon>Microbispora</taxon>
    </lineage>
</organism>
<dbReference type="STRING" id="58117.SAMN05421833_115187"/>
<dbReference type="EMBL" id="FTNI01000015">
    <property type="protein sequence ID" value="SIR79428.1"/>
    <property type="molecule type" value="Genomic_DNA"/>
</dbReference>
<evidence type="ECO:0000313" key="2">
    <source>
        <dbReference type="Proteomes" id="UP000186096"/>
    </source>
</evidence>
<gene>
    <name evidence="1" type="ORF">SAMN05421833_115187</name>
</gene>
<evidence type="ECO:0000313" key="1">
    <source>
        <dbReference type="EMBL" id="SIR79428.1"/>
    </source>
</evidence>
<keyword evidence="2" id="KW-1185">Reference proteome</keyword>
<proteinExistence type="predicted"/>
<dbReference type="Proteomes" id="UP000186096">
    <property type="component" value="Unassembled WGS sequence"/>
</dbReference>
<reference evidence="2" key="1">
    <citation type="submission" date="2017-01" db="EMBL/GenBank/DDBJ databases">
        <authorList>
            <person name="Varghese N."/>
            <person name="Submissions S."/>
        </authorList>
    </citation>
    <scope>NUCLEOTIDE SEQUENCE [LARGE SCALE GENOMIC DNA]</scope>
    <source>
        <strain evidence="2">ATCC 12950</strain>
    </source>
</reference>